<evidence type="ECO:0000313" key="2">
    <source>
        <dbReference type="EMBL" id="JAH24798.1"/>
    </source>
</evidence>
<sequence>MTFYQKTRSWKAWIQPNTSLLTSPLTYRTESASLWSESLLVSCAKHHGKRGTGSCKSTSPDQEGDSPLPCL</sequence>
<protein>
    <submittedName>
        <fullName evidence="2">Uncharacterized protein</fullName>
    </submittedName>
</protein>
<dbReference type="EMBL" id="GBXM01083779">
    <property type="protein sequence ID" value="JAH24798.1"/>
    <property type="molecule type" value="Transcribed_RNA"/>
</dbReference>
<evidence type="ECO:0000256" key="1">
    <source>
        <dbReference type="SAM" id="MobiDB-lite"/>
    </source>
</evidence>
<dbReference type="AlphaFoldDB" id="A0A0E9R902"/>
<reference evidence="2" key="2">
    <citation type="journal article" date="2015" name="Fish Shellfish Immunol.">
        <title>Early steps in the European eel (Anguilla anguilla)-Vibrio vulnificus interaction in the gills: Role of the RtxA13 toxin.</title>
        <authorList>
            <person name="Callol A."/>
            <person name="Pajuelo D."/>
            <person name="Ebbesson L."/>
            <person name="Teles M."/>
            <person name="MacKenzie S."/>
            <person name="Amaro C."/>
        </authorList>
    </citation>
    <scope>NUCLEOTIDE SEQUENCE</scope>
</reference>
<reference evidence="2" key="1">
    <citation type="submission" date="2014-11" db="EMBL/GenBank/DDBJ databases">
        <authorList>
            <person name="Amaro Gonzalez C."/>
        </authorList>
    </citation>
    <scope>NUCLEOTIDE SEQUENCE</scope>
</reference>
<proteinExistence type="predicted"/>
<accession>A0A0E9R902</accession>
<feature type="region of interest" description="Disordered" evidence="1">
    <location>
        <begin position="47"/>
        <end position="71"/>
    </location>
</feature>
<organism evidence="2">
    <name type="scientific">Anguilla anguilla</name>
    <name type="common">European freshwater eel</name>
    <name type="synonym">Muraena anguilla</name>
    <dbReference type="NCBI Taxonomy" id="7936"/>
    <lineage>
        <taxon>Eukaryota</taxon>
        <taxon>Metazoa</taxon>
        <taxon>Chordata</taxon>
        <taxon>Craniata</taxon>
        <taxon>Vertebrata</taxon>
        <taxon>Euteleostomi</taxon>
        <taxon>Actinopterygii</taxon>
        <taxon>Neopterygii</taxon>
        <taxon>Teleostei</taxon>
        <taxon>Anguilliformes</taxon>
        <taxon>Anguillidae</taxon>
        <taxon>Anguilla</taxon>
    </lineage>
</organism>
<name>A0A0E9R902_ANGAN</name>